<dbReference type="AlphaFoldDB" id="A0A1H1QCK6"/>
<evidence type="ECO:0000313" key="2">
    <source>
        <dbReference type="Proteomes" id="UP000243904"/>
    </source>
</evidence>
<dbReference type="Proteomes" id="UP000243904">
    <property type="component" value="Chromosome I"/>
</dbReference>
<dbReference type="EMBL" id="LT629750">
    <property type="protein sequence ID" value="SDS21160.1"/>
    <property type="molecule type" value="Genomic_DNA"/>
</dbReference>
<sequence>MQKSDVQCPKCEAGYRRIEVSSLQGEPGEFCCLICNQVLEGFTGDTRVAYRLTVQPEKTFG</sequence>
<reference evidence="2" key="1">
    <citation type="submission" date="2016-10" db="EMBL/GenBank/DDBJ databases">
        <authorList>
            <person name="Varghese N."/>
            <person name="Submissions S."/>
        </authorList>
    </citation>
    <scope>NUCLEOTIDE SEQUENCE [LARGE SCALE GENOMIC DNA]</scope>
    <source>
        <strain evidence="2">GAS369</strain>
    </source>
</reference>
<organism evidence="1 2">
    <name type="scientific">Bradyrhizobium canariense</name>
    <dbReference type="NCBI Taxonomy" id="255045"/>
    <lineage>
        <taxon>Bacteria</taxon>
        <taxon>Pseudomonadati</taxon>
        <taxon>Pseudomonadota</taxon>
        <taxon>Alphaproteobacteria</taxon>
        <taxon>Hyphomicrobiales</taxon>
        <taxon>Nitrobacteraceae</taxon>
        <taxon>Bradyrhizobium</taxon>
    </lineage>
</organism>
<protein>
    <submittedName>
        <fullName evidence="1">Uncharacterized protein</fullName>
    </submittedName>
</protein>
<name>A0A1H1QCK6_9BRAD</name>
<dbReference type="RefSeq" id="WP_100381841.1">
    <property type="nucleotide sequence ID" value="NZ_LT629750.1"/>
</dbReference>
<accession>A0A1H1QCK6</accession>
<proteinExistence type="predicted"/>
<keyword evidence="2" id="KW-1185">Reference proteome</keyword>
<evidence type="ECO:0000313" key="1">
    <source>
        <dbReference type="EMBL" id="SDS21160.1"/>
    </source>
</evidence>
<gene>
    <name evidence="1" type="ORF">SAMN05444158_1354</name>
</gene>